<dbReference type="InParanoid" id="A0A0H2R3T6"/>
<name>A0A0H2R3T6_9AGAM</name>
<accession>A0A0H2R3T6</accession>
<dbReference type="Proteomes" id="UP000053477">
    <property type="component" value="Unassembled WGS sequence"/>
</dbReference>
<organism evidence="1 2">
    <name type="scientific">Schizopora paradoxa</name>
    <dbReference type="NCBI Taxonomy" id="27342"/>
    <lineage>
        <taxon>Eukaryota</taxon>
        <taxon>Fungi</taxon>
        <taxon>Dikarya</taxon>
        <taxon>Basidiomycota</taxon>
        <taxon>Agaricomycotina</taxon>
        <taxon>Agaricomycetes</taxon>
        <taxon>Hymenochaetales</taxon>
        <taxon>Schizoporaceae</taxon>
        <taxon>Schizopora</taxon>
    </lineage>
</organism>
<protein>
    <submittedName>
        <fullName evidence="1">Uncharacterized protein</fullName>
    </submittedName>
</protein>
<dbReference type="EMBL" id="KQ086672">
    <property type="protein sequence ID" value="KLO04158.1"/>
    <property type="molecule type" value="Genomic_DNA"/>
</dbReference>
<sequence length="612" mass="68857">MGAAVSSSISSKRRYDIAFRDEIVTKSDEESNVSRSPATRRRNFVKEQSKARMVDQRREFLEKEASESLFGLKDIGVQTGTIRGTTSKCLSTQRRKFTFENSSVFDDRQYRRSRNTQIALVELKDIGIQTFNLSGFVTIELSEKLISNIAVFLDDTDMRSFLFVSRGVNTRLAPLFFRRAGILLTRLAGPTDDSTEVHATVTDEAMRSSSLVIETRVAYKLLMAWRRSQIRHSLTCACFSFCDLNDLEENMARLKDFFDSLPTTQIGTNEFRINRIILKFSESPSSYLGRPIVSETMNVIYRTQCEVLELIGLKGGKNLTLGRRAIDYGGIQIVTTMRSFICRSGVALTLNMLEWTLAHLVGNRCLTHVVLTNTGLVQVELDKGLAVVDVPNLRKFEVEDASFRGVLAFLLRHHKLEHVTVQGTDEVAENVPGFNTLVESLELPLLKSISATPSTIECIVGACHPQTFRKVAGIQLLLVKNGFFDTTSFLRFLNLSSITGASNPNLRTLDVTLVPLNKFLSPLFGHDKAFNVIQHPDGINHVVVRFSTDSQIQERTAVLRRAFALFQRLPRVRDITVVPLPGDDNEDIRTALHTTILQIPHVSFHFCSYSFD</sequence>
<gene>
    <name evidence="1" type="ORF">SCHPADRAFT_1003377</name>
</gene>
<evidence type="ECO:0000313" key="2">
    <source>
        <dbReference type="Proteomes" id="UP000053477"/>
    </source>
</evidence>
<reference evidence="1 2" key="1">
    <citation type="submission" date="2015-04" db="EMBL/GenBank/DDBJ databases">
        <title>Complete genome sequence of Schizopora paradoxa KUC8140, a cosmopolitan wood degrader in East Asia.</title>
        <authorList>
            <consortium name="DOE Joint Genome Institute"/>
            <person name="Min B."/>
            <person name="Park H."/>
            <person name="Jang Y."/>
            <person name="Kim J.-J."/>
            <person name="Kim K.H."/>
            <person name="Pangilinan J."/>
            <person name="Lipzen A."/>
            <person name="Riley R."/>
            <person name="Grigoriev I.V."/>
            <person name="Spatafora J.W."/>
            <person name="Choi I.-G."/>
        </authorList>
    </citation>
    <scope>NUCLEOTIDE SEQUENCE [LARGE SCALE GENOMIC DNA]</scope>
    <source>
        <strain evidence="1 2">KUC8140</strain>
    </source>
</reference>
<keyword evidence="2" id="KW-1185">Reference proteome</keyword>
<evidence type="ECO:0000313" key="1">
    <source>
        <dbReference type="EMBL" id="KLO04158.1"/>
    </source>
</evidence>
<proteinExistence type="predicted"/>
<dbReference type="AlphaFoldDB" id="A0A0H2R3T6"/>